<accession>A0A550BX44</accession>
<evidence type="ECO:0000313" key="3">
    <source>
        <dbReference type="Proteomes" id="UP000320762"/>
    </source>
</evidence>
<dbReference type="SUPFAM" id="SSF52047">
    <property type="entry name" value="RNI-like"/>
    <property type="match status" value="1"/>
</dbReference>
<protein>
    <submittedName>
        <fullName evidence="2">Uncharacterized protein</fullName>
    </submittedName>
</protein>
<dbReference type="STRING" id="97359.A0A550BX44"/>
<keyword evidence="3" id="KW-1185">Reference proteome</keyword>
<dbReference type="Proteomes" id="UP000320762">
    <property type="component" value="Unassembled WGS sequence"/>
</dbReference>
<keyword evidence="1" id="KW-0732">Signal</keyword>
<comment type="caution">
    <text evidence="2">The sequence shown here is derived from an EMBL/GenBank/DDBJ whole genome shotgun (WGS) entry which is preliminary data.</text>
</comment>
<dbReference type="OrthoDB" id="3347347at2759"/>
<name>A0A550BX44_9AGAR</name>
<proteinExistence type="predicted"/>
<dbReference type="InterPro" id="IPR032675">
    <property type="entry name" value="LRR_dom_sf"/>
</dbReference>
<dbReference type="Gene3D" id="3.80.10.10">
    <property type="entry name" value="Ribonuclease Inhibitor"/>
    <property type="match status" value="1"/>
</dbReference>
<dbReference type="AlphaFoldDB" id="A0A550BX44"/>
<feature type="chain" id="PRO_5022120744" evidence="1">
    <location>
        <begin position="21"/>
        <end position="511"/>
    </location>
</feature>
<dbReference type="EMBL" id="VDMD01000052">
    <property type="protein sequence ID" value="TRM57111.1"/>
    <property type="molecule type" value="Genomic_DNA"/>
</dbReference>
<organism evidence="2 3">
    <name type="scientific">Schizophyllum amplum</name>
    <dbReference type="NCBI Taxonomy" id="97359"/>
    <lineage>
        <taxon>Eukaryota</taxon>
        <taxon>Fungi</taxon>
        <taxon>Dikarya</taxon>
        <taxon>Basidiomycota</taxon>
        <taxon>Agaricomycotina</taxon>
        <taxon>Agaricomycetes</taxon>
        <taxon>Agaricomycetidae</taxon>
        <taxon>Agaricales</taxon>
        <taxon>Schizophyllaceae</taxon>
        <taxon>Schizophyllum</taxon>
    </lineage>
</organism>
<gene>
    <name evidence="2" type="ORF">BD626DRAFT_574810</name>
</gene>
<evidence type="ECO:0000256" key="1">
    <source>
        <dbReference type="SAM" id="SignalP"/>
    </source>
</evidence>
<evidence type="ECO:0000313" key="2">
    <source>
        <dbReference type="EMBL" id="TRM57111.1"/>
    </source>
</evidence>
<feature type="signal peptide" evidence="1">
    <location>
        <begin position="1"/>
        <end position="20"/>
    </location>
</feature>
<sequence length="511" mass="56460">MTNIAEVADVLLLIFEQVLHLSPEQDAWHEPPRSLLPIVLVSRLWNELATPLLWKKVTSRAIWNLLPADCRYLVYSQGQYTSLLHPWRPLDDADWAPTAKLSYHIKTLCHSPHSGVGVYLTAGVLAALPPLNTLFPSMEHIIYTAYLHFHGPKYDADNFHAYLFSSLRSITLDSNTDFIPDIPRIARCCPNLEKLIIRSEASIDVLTVQRIDAALASLSNLAQVSLRLPSPNKLHHLSAVGRSPSIQSLIITGSNPSRYLCTPLRTLMLLNLPHARATSNMIASFGSGARPIEALCLRPYILCYETDDTGMHHLSALTARAAAHCSPSTLTVMRIDCVQWNYSEHALRVDHLRPFAAHARLVRVYLRVSRTTALDDGAVGELARWWPMLENLEIFGDGLPGASSTLRALEPLAVHCPQLQSLAIALDATNVPETSNDVRGDTTSSGVLRCGLRRLSVCGGRVPNPVGVAAYLDALFPALVKVCSSTKNNEWVEEWREVNDLLSPKADFAHG</sequence>
<reference evidence="2 3" key="1">
    <citation type="journal article" date="2019" name="New Phytol.">
        <title>Comparative genomics reveals unique wood-decay strategies and fruiting body development in the Schizophyllaceae.</title>
        <authorList>
            <person name="Almasi E."/>
            <person name="Sahu N."/>
            <person name="Krizsan K."/>
            <person name="Balint B."/>
            <person name="Kovacs G.M."/>
            <person name="Kiss B."/>
            <person name="Cseklye J."/>
            <person name="Drula E."/>
            <person name="Henrissat B."/>
            <person name="Nagy I."/>
            <person name="Chovatia M."/>
            <person name="Adam C."/>
            <person name="LaButti K."/>
            <person name="Lipzen A."/>
            <person name="Riley R."/>
            <person name="Grigoriev I.V."/>
            <person name="Nagy L.G."/>
        </authorList>
    </citation>
    <scope>NUCLEOTIDE SEQUENCE [LARGE SCALE GENOMIC DNA]</scope>
    <source>
        <strain evidence="2 3">NL-1724</strain>
    </source>
</reference>